<evidence type="ECO:0000313" key="1">
    <source>
        <dbReference type="EMBL" id="GFD02720.1"/>
    </source>
</evidence>
<dbReference type="AlphaFoldDB" id="A0A699SYT1"/>
<proteinExistence type="predicted"/>
<accession>A0A699SYT1</accession>
<feature type="non-terminal residue" evidence="1">
    <location>
        <position position="119"/>
    </location>
</feature>
<comment type="caution">
    <text evidence="1">The sequence shown here is derived from an EMBL/GenBank/DDBJ whole genome shotgun (WGS) entry which is preliminary data.</text>
</comment>
<dbReference type="EMBL" id="BKCJ011199978">
    <property type="protein sequence ID" value="GFD02720.1"/>
    <property type="molecule type" value="Genomic_DNA"/>
</dbReference>
<name>A0A699SYT1_TANCI</name>
<protein>
    <recommendedName>
        <fullName evidence="2">Retrovirus-related Pol polyprotein from transposon TNT 1-94</fullName>
    </recommendedName>
</protein>
<gene>
    <name evidence="1" type="ORF">Tci_874689</name>
</gene>
<reference evidence="1" key="1">
    <citation type="journal article" date="2019" name="Sci. Rep.">
        <title>Draft genome of Tanacetum cinerariifolium, the natural source of mosquito coil.</title>
        <authorList>
            <person name="Yamashiro T."/>
            <person name="Shiraishi A."/>
            <person name="Satake H."/>
            <person name="Nakayama K."/>
        </authorList>
    </citation>
    <scope>NUCLEOTIDE SEQUENCE</scope>
</reference>
<organism evidence="1">
    <name type="scientific">Tanacetum cinerariifolium</name>
    <name type="common">Dalmatian daisy</name>
    <name type="synonym">Chrysanthemum cinerariifolium</name>
    <dbReference type="NCBI Taxonomy" id="118510"/>
    <lineage>
        <taxon>Eukaryota</taxon>
        <taxon>Viridiplantae</taxon>
        <taxon>Streptophyta</taxon>
        <taxon>Embryophyta</taxon>
        <taxon>Tracheophyta</taxon>
        <taxon>Spermatophyta</taxon>
        <taxon>Magnoliopsida</taxon>
        <taxon>eudicotyledons</taxon>
        <taxon>Gunneridae</taxon>
        <taxon>Pentapetalae</taxon>
        <taxon>asterids</taxon>
        <taxon>campanulids</taxon>
        <taxon>Asterales</taxon>
        <taxon>Asteraceae</taxon>
        <taxon>Asteroideae</taxon>
        <taxon>Anthemideae</taxon>
        <taxon>Anthemidinae</taxon>
        <taxon>Tanacetum</taxon>
    </lineage>
</organism>
<sequence length="119" mass="13692">MLLCKQAKKGVPLQVEQADWIEDTDEEINEQELETHYSFMENIQEVLPVESGYDAEPSKKAQYDDEYNVFANERHQSEQPESINNTCVMEKVDSNVIPDSLNMCDNDNQADQNAKECDD</sequence>
<evidence type="ECO:0008006" key="2">
    <source>
        <dbReference type="Google" id="ProtNLM"/>
    </source>
</evidence>